<feature type="domain" description="Teneurin-like YD-shell" evidence="7">
    <location>
        <begin position="2095"/>
        <end position="2240"/>
    </location>
</feature>
<dbReference type="SUPFAM" id="SSF69318">
    <property type="entry name" value="Integrin alpha N-terminal domain"/>
    <property type="match status" value="2"/>
</dbReference>
<dbReference type="Pfam" id="PF03534">
    <property type="entry name" value="SpvB"/>
    <property type="match status" value="1"/>
</dbReference>
<dbReference type="STRING" id="652103.Rpdx1_2129"/>
<comment type="subcellular location">
    <subcellularLocation>
        <location evidence="1">Secreted</location>
    </subcellularLocation>
</comment>
<dbReference type="Gene3D" id="2.180.10.10">
    <property type="entry name" value="RHS repeat-associated core"/>
    <property type="match status" value="2"/>
</dbReference>
<dbReference type="GO" id="GO:0005737">
    <property type="term" value="C:cytoplasm"/>
    <property type="evidence" value="ECO:0007669"/>
    <property type="project" value="InterPro"/>
</dbReference>
<accession>E6VQ49</accession>
<dbReference type="EMBL" id="CP002418">
    <property type="protein sequence ID" value="ADU43726.1"/>
    <property type="molecule type" value="Genomic_DNA"/>
</dbReference>
<keyword evidence="5" id="KW-1133">Transmembrane helix</keyword>
<evidence type="ECO:0000256" key="5">
    <source>
        <dbReference type="SAM" id="Phobius"/>
    </source>
</evidence>
<dbReference type="NCBIfam" id="TIGR01643">
    <property type="entry name" value="YD_repeat_2x"/>
    <property type="match status" value="2"/>
</dbReference>
<dbReference type="InterPro" id="IPR056823">
    <property type="entry name" value="TEN-like_YD-shell"/>
</dbReference>
<keyword evidence="5" id="KW-0472">Membrane</keyword>
<dbReference type="GO" id="GO:0005576">
    <property type="term" value="C:extracellular region"/>
    <property type="evidence" value="ECO:0007669"/>
    <property type="project" value="UniProtKB-SubCell"/>
</dbReference>
<keyword evidence="5" id="KW-0812">Transmembrane</keyword>
<dbReference type="Pfam" id="PF25023">
    <property type="entry name" value="TEN_YD-shell"/>
    <property type="match status" value="1"/>
</dbReference>
<evidence type="ECO:0000256" key="1">
    <source>
        <dbReference type="ARBA" id="ARBA00004613"/>
    </source>
</evidence>
<evidence type="ECO:0000256" key="6">
    <source>
        <dbReference type="SAM" id="SignalP"/>
    </source>
</evidence>
<organism evidence="8 9">
    <name type="scientific">Rhodopseudomonas palustris (strain DX-1)</name>
    <dbReference type="NCBI Taxonomy" id="652103"/>
    <lineage>
        <taxon>Bacteria</taxon>
        <taxon>Pseudomonadati</taxon>
        <taxon>Pseudomonadota</taxon>
        <taxon>Alphaproteobacteria</taxon>
        <taxon>Hyphomicrobiales</taxon>
        <taxon>Nitrobacteraceae</taxon>
        <taxon>Rhodopseudomonas</taxon>
    </lineage>
</organism>
<feature type="transmembrane region" description="Helical" evidence="5">
    <location>
        <begin position="2527"/>
        <end position="2549"/>
    </location>
</feature>
<protein>
    <submittedName>
        <fullName evidence="8">YD repeat protein</fullName>
    </submittedName>
</protein>
<keyword evidence="4" id="KW-0843">Virulence</keyword>
<feature type="chain" id="PRO_5003213966" evidence="6">
    <location>
        <begin position="24"/>
        <end position="2818"/>
    </location>
</feature>
<dbReference type="HOGENOM" id="CLU_226784_0_0_5"/>
<evidence type="ECO:0000256" key="2">
    <source>
        <dbReference type="ARBA" id="ARBA00022525"/>
    </source>
</evidence>
<evidence type="ECO:0000313" key="9">
    <source>
        <dbReference type="Proteomes" id="UP000001402"/>
    </source>
</evidence>
<evidence type="ECO:0000256" key="4">
    <source>
        <dbReference type="ARBA" id="ARBA00023026"/>
    </source>
</evidence>
<dbReference type="InterPro" id="IPR028994">
    <property type="entry name" value="Integrin_alpha_N"/>
</dbReference>
<feature type="transmembrane region" description="Helical" evidence="5">
    <location>
        <begin position="2500"/>
        <end position="2520"/>
    </location>
</feature>
<gene>
    <name evidence="8" type="ordered locus">Rpdx1_2129</name>
</gene>
<evidence type="ECO:0000256" key="3">
    <source>
        <dbReference type="ARBA" id="ARBA00022737"/>
    </source>
</evidence>
<feature type="signal peptide" evidence="6">
    <location>
        <begin position="1"/>
        <end position="23"/>
    </location>
</feature>
<keyword evidence="3" id="KW-0677">Repeat</keyword>
<dbReference type="PANTHER" id="PTHR32305:SF15">
    <property type="entry name" value="PROTEIN RHSA-RELATED"/>
    <property type="match status" value="1"/>
</dbReference>
<dbReference type="PANTHER" id="PTHR32305">
    <property type="match status" value="1"/>
</dbReference>
<dbReference type="InterPro" id="IPR022385">
    <property type="entry name" value="Rhs_assc_core"/>
</dbReference>
<dbReference type="InterPro" id="IPR050708">
    <property type="entry name" value="T6SS_VgrG/RHS"/>
</dbReference>
<evidence type="ECO:0000313" key="8">
    <source>
        <dbReference type="EMBL" id="ADU43726.1"/>
    </source>
</evidence>
<dbReference type="eggNOG" id="COG3209">
    <property type="taxonomic scope" value="Bacteria"/>
</dbReference>
<sequence length="2818" mass="303859">MRRLVAVVCGVAVMSVSPSPLLADSTIGAIPGNFDVSLSGSSSYSVPIKIAPGSAGTQPQISLGYDSQAFGGVVGAGWSIVGLSAITRGPRDAFVDGVPSGVNFDDKDALYLDGQRLVEVPATASSIPGATYYRKINDDYTEIVRYGASLDRSYFRVRTKGGLTIVFGNPGNASTPSPDPVKYDASILIRRDVAGDNLKDHVLAFAESAVIDSAGNIIELHYKQNGQGDYNIDQVLYTGHGSIDDKAVITIERAPFASVSFTYQDAPRPLEVYLSGSLLKKDKILSDIYSCVSESAISYPFDCKSKTASAGGGVYQVAHYHLEYKPTDTVGRLVLSKLHMFGADDATEISPTTFDYTPANAGWVSAPNLLPSALTLGDIDRIARGYRFAHVDPGLAGGLDLLFAAQINGKNVAFAFKNGGPSSWKPGGQPWTESGRTDLQGKASGFAPPVPFVDEDGSDLGVIIADIDGSGRAAIIQSDVRAKQWVQSAYLAGAKQYELHPEYNVPFLVSEDGRVASSYRFAKWSGGVGPDLIYSSGDKKGFLKNLGPGAKLGWEAQKDELSPPISLDRETYLIDLDCSGGPPALVGPVKNADGTSAWKIFRYNPSGWAEETDPKWLPPFPADTDPEAVREVRFEGASSKCRGFIVASAKVNLHLAAVPSKDGWKPVGNKVPNFNLVDESGTPSKALVADLKGDGYDGIVANTLLPNGSSIRFAYSQDAAGWHESLQFLPDAALNSLDPQKPVFSFVGPIVGAGGDDIAILNNQRVTSSTDEGRNRQFGAFYTNDGSGFTLQPSFAPPIQIATKDKTDTGVRFVDLHGTGLPDAVYSRLVTKNGKTYLESGAYRNTGHGWTPEGIGCTNPDEAFDTSKTTIPMKSGLCPPVPFAGAEITGNPIQFVDLNADGFADLIYSYRDKSNNIVTKIYFNESDGLTGRKWVDAANDPEKLARFSPPIEILPLAASGIGDMGVRFVKFDVHQLGVLKSFREGRTQCGPIIPRPGCPVEGMWNRRAFTFDGNKWNDAGAGYLPPVPFVTQYSSPSDHSIDLFVQLLDVTGGGLPSIVAAYQDPITGNSRNTVWTNDGTKWIESGIRSPVELDAIYRESKTLIQLIDVSGDGLPDVVMSKGDAPDQSKTWLGTGAGWIEASDWKIPAEAVSSKDGDPGFRLVDANGDGYIDVLWLRPDENGQARRGLALNNGHDWKTRKDNVVPAGISFVDGDGVDQGVRLLSVTGKGVTDIVASFGGSQTVYLNQTRRADVLSSVLDGYGIKTKIAYQTLLEYDCSDSPSGNDCNASPSGVQSNPLGWRAYEREAAAGYPKVAPVPTTYVVRQSSVDEADGKPPVVLDYRYGKYLMDANASRSLGFGWRESLNEFSRILTRSELIQDARVRPGAAVETSCVVDIDRLRLMVAKALSSSDPNDQFPKNLCASGSAVSSAWGRKIFELDKCWTIVEDDAQGHINEFQLPEVASCTRSGRPAATLSGKVVRQAAIWKSISTSFELDGYVISRGTDTFTYGDAGSLSDRHGNVLSTRSELADGTSIQTDNEYEDNSAAWFLGRLTHSIVTKKGDLVPGGANRKTETHCSRFEYYGDTGLTRLQEKNCGNPKAVKTELLRDRYGNIETSVVSAAGEPDQVTTAGFDKFGRYAISQSDVFKHKSSVERDPRSGQPLLATDMNGLTTTFIYDGFGRLRRQIMPTGVENITELVGPSALPKVGAGRDIAWGLTAPVSYAIRSQVGTLPEIWALFDAKGRQLRQVTSGFATNPSSERLIFKEAEYDSLGRVMRSSVPHEAADASIRWMSNEYDALGRVCASTAINGLRSETLFVGRPEGGGTVTVEVDPRKQLSDKDRRLLSCGKAFPSTIYNSKGLGRRTSSTINMRKQTVVSVDAKGSVILEYDAGGRVDKITGPTGAVTVNTYNELGNKIAVSDPDLGVWSYQYDPFDRVVWQTDAKGQITTMEYDLAGRPLRRAARDVLTTWNYDRAKHGVGKIASVESSNGYRAEYFYDDFSRMNATSVSVDQEQFLSTSEFDSYGRAVRVSYPSGFAVRNVYDTRGFFVKVIDAATSKTYWDAKAIDVLGRVTEETFGNGVTTFKKYRPSDERLSKITAMGANGRRVMDLGLDFDLIGNLTERDEAVERKKETFDYDDLNRLIAVVSADDGRSRYTYDADGRIKFKAGLGDYQYAKHPGTIQNDGFHPFHGVEKTGDGSHTYRYDRNGNMISMPQGHLDYTADNRVKLIYLQEAKWSRFDYGPGGDRFRQFARKGAVSQETLYVGLFERVTDYSLSRNADYLRPSKFSGFGGITRSRNYISNGSGIFAMVETDETYANTELFEPRNPKSRWFGKQTKTEAWYIHADQLGSTLRVTDQDGRIRERFWYDPWGAATKRENNRPGKGASERIAGTWTRGFTGHEQLDQFALVHMNGRMYSSTLGLFTSVDPINQMATDTQSGNGYLYTRANPLRYTDPTGYFSLGDIGRAIEGAAHAVGGAIGSAWEGIKHFGGEVGKWFSENWRIVVVVIVVIVIEVVTVGAATPALGAVGAGILGGMAAGAAGGAFGAALYGGSTDDIIGAAIKGAVIGAFAGAASAEANAYFGAVGTQTTTASEVGSIATHGAISGARQAAEGGNFWTGFEAGLIATAVSTYGPQDLSHTGNVVKSSVVGGTTSAINGEKFANGAILGAFSADFRTWVEGGSSLVGKIWALPNTVLGLAVGLVEYGAGLLMGTHPEWTFGNNSLQLLNAPWGTGGAITFGNVEIFNNVDPKDRVPVYGNSSNTVVIGQHEEGHTYQYERLGPLFAPAYFMFGGIKDTNGFERSADKYGRGEGGAFSGFR</sequence>
<proteinExistence type="predicted"/>
<keyword evidence="2" id="KW-0964">Secreted</keyword>
<dbReference type="InterPro" id="IPR003284">
    <property type="entry name" value="Sal_SpvB"/>
</dbReference>
<dbReference type="NCBIfam" id="TIGR03696">
    <property type="entry name" value="Rhs_assc_core"/>
    <property type="match status" value="1"/>
</dbReference>
<dbReference type="Proteomes" id="UP000001402">
    <property type="component" value="Chromosome"/>
</dbReference>
<reference evidence="8" key="1">
    <citation type="submission" date="2010-12" db="EMBL/GenBank/DDBJ databases">
        <title>Complete sequence of Rhodopseudomonas palustris DX-1.</title>
        <authorList>
            <consortium name="US DOE Joint Genome Institute"/>
            <person name="Lucas S."/>
            <person name="Copeland A."/>
            <person name="Lapidus A."/>
            <person name="Cheng J.-F."/>
            <person name="Goodwin L."/>
            <person name="Pitluck S."/>
            <person name="Misra M."/>
            <person name="Chertkov O."/>
            <person name="Detter J.C."/>
            <person name="Han C."/>
            <person name="Tapia R."/>
            <person name="Land M."/>
            <person name="Hauser L."/>
            <person name="Kyrpides N."/>
            <person name="Ivanova N."/>
            <person name="Ovchinnikova G."/>
            <person name="Logan B."/>
            <person name="Oda Y."/>
            <person name="Harwood C."/>
            <person name="Woyke T."/>
        </authorList>
    </citation>
    <scope>NUCLEOTIDE SEQUENCE [LARGE SCALE GENOMIC DNA]</scope>
    <source>
        <strain evidence="8">DX-1</strain>
    </source>
</reference>
<name>E6VQ49_RHOPX</name>
<dbReference type="KEGG" id="rpx:Rpdx1_2129"/>
<evidence type="ECO:0000259" key="7">
    <source>
        <dbReference type="Pfam" id="PF25023"/>
    </source>
</evidence>
<dbReference type="InterPro" id="IPR006530">
    <property type="entry name" value="YD"/>
</dbReference>
<keyword evidence="6" id="KW-0732">Signal</keyword>